<protein>
    <submittedName>
        <fullName evidence="3">Hpt domain-containing protein</fullName>
    </submittedName>
</protein>
<dbReference type="Gene3D" id="1.20.120.160">
    <property type="entry name" value="HPT domain"/>
    <property type="match status" value="1"/>
</dbReference>
<dbReference type="EMBL" id="JAEHFY010000004">
    <property type="protein sequence ID" value="MBK0381970.1"/>
    <property type="molecule type" value="Genomic_DNA"/>
</dbReference>
<sequence length="138" mass="15870">MVIKQISYDMISDRSDNTNIKKHFNIERMYQYLGQDLDTAKEILSMVLIELEVSLRKFEDFIMANNLHGIKATAHKLIGTSSSVGLMELSNIARKFEGEPDFDPVLINIYYTKIKSEVKFVAQLINNFLSKKSFSEVI</sequence>
<feature type="modified residue" description="Phosphohistidine" evidence="1">
    <location>
        <position position="75"/>
    </location>
</feature>
<organism evidence="3 4">
    <name type="scientific">Pedobacter segetis</name>
    <dbReference type="NCBI Taxonomy" id="2793069"/>
    <lineage>
        <taxon>Bacteria</taxon>
        <taxon>Pseudomonadati</taxon>
        <taxon>Bacteroidota</taxon>
        <taxon>Sphingobacteriia</taxon>
        <taxon>Sphingobacteriales</taxon>
        <taxon>Sphingobacteriaceae</taxon>
        <taxon>Pedobacter</taxon>
    </lineage>
</organism>
<comment type="caution">
    <text evidence="3">The sequence shown here is derived from an EMBL/GenBank/DDBJ whole genome shotgun (WGS) entry which is preliminary data.</text>
</comment>
<feature type="domain" description="HPt" evidence="2">
    <location>
        <begin position="36"/>
        <end position="128"/>
    </location>
</feature>
<name>A0ABS1BGK3_9SPHI</name>
<dbReference type="InterPro" id="IPR036641">
    <property type="entry name" value="HPT_dom_sf"/>
</dbReference>
<dbReference type="PROSITE" id="PS50894">
    <property type="entry name" value="HPT"/>
    <property type="match status" value="1"/>
</dbReference>
<dbReference type="InterPro" id="IPR008207">
    <property type="entry name" value="Sig_transdc_His_kin_Hpt_dom"/>
</dbReference>
<keyword evidence="4" id="KW-1185">Reference proteome</keyword>
<keyword evidence="1" id="KW-0597">Phosphoprotein</keyword>
<evidence type="ECO:0000313" key="4">
    <source>
        <dbReference type="Proteomes" id="UP000660024"/>
    </source>
</evidence>
<proteinExistence type="predicted"/>
<evidence type="ECO:0000259" key="2">
    <source>
        <dbReference type="PROSITE" id="PS50894"/>
    </source>
</evidence>
<evidence type="ECO:0000313" key="3">
    <source>
        <dbReference type="EMBL" id="MBK0381970.1"/>
    </source>
</evidence>
<evidence type="ECO:0000256" key="1">
    <source>
        <dbReference type="PROSITE-ProRule" id="PRU00110"/>
    </source>
</evidence>
<reference evidence="3 4" key="1">
    <citation type="submission" date="2020-12" db="EMBL/GenBank/DDBJ databases">
        <title>Bacterial novel species Pedobacter sp. SD-b isolated from soil.</title>
        <authorList>
            <person name="Jung H.-Y."/>
        </authorList>
    </citation>
    <scope>NUCLEOTIDE SEQUENCE [LARGE SCALE GENOMIC DNA]</scope>
    <source>
        <strain evidence="3 4">SD-b</strain>
    </source>
</reference>
<accession>A0ABS1BGK3</accession>
<dbReference type="RefSeq" id="WP_200584754.1">
    <property type="nucleotide sequence ID" value="NZ_JAEHFY010000004.1"/>
</dbReference>
<dbReference type="Proteomes" id="UP000660024">
    <property type="component" value="Unassembled WGS sequence"/>
</dbReference>
<gene>
    <name evidence="3" type="ORF">I5M32_03275</name>
</gene>
<dbReference type="Pfam" id="PF01627">
    <property type="entry name" value="Hpt"/>
    <property type="match status" value="1"/>
</dbReference>
<dbReference type="SUPFAM" id="SSF47226">
    <property type="entry name" value="Histidine-containing phosphotransfer domain, HPT domain"/>
    <property type="match status" value="1"/>
</dbReference>